<evidence type="ECO:0008006" key="5">
    <source>
        <dbReference type="Google" id="ProtNLM"/>
    </source>
</evidence>
<comment type="caution">
    <text evidence="3">The sequence shown here is derived from an EMBL/GenBank/DDBJ whole genome shotgun (WGS) entry which is preliminary data.</text>
</comment>
<protein>
    <recommendedName>
        <fullName evidence="5">Chitin-binding type-2 domain-containing protein</fullName>
    </recommendedName>
</protein>
<evidence type="ECO:0000256" key="1">
    <source>
        <dbReference type="SAM" id="MobiDB-lite"/>
    </source>
</evidence>
<accession>A0A9W7XM32</accession>
<reference evidence="3" key="1">
    <citation type="submission" date="2022-07" db="EMBL/GenBank/DDBJ databases">
        <title>Phylogenomic reconstructions and comparative analyses of Kickxellomycotina fungi.</title>
        <authorList>
            <person name="Reynolds N.K."/>
            <person name="Stajich J.E."/>
            <person name="Barry K."/>
            <person name="Grigoriev I.V."/>
            <person name="Crous P."/>
            <person name="Smith M.E."/>
        </authorList>
    </citation>
    <scope>NUCLEOTIDE SEQUENCE</scope>
    <source>
        <strain evidence="3">NBRC 105413</strain>
    </source>
</reference>
<dbReference type="Proteomes" id="UP001145021">
    <property type="component" value="Unassembled WGS sequence"/>
</dbReference>
<feature type="compositionally biased region" description="Low complexity" evidence="1">
    <location>
        <begin position="321"/>
        <end position="333"/>
    </location>
</feature>
<proteinExistence type="predicted"/>
<feature type="chain" id="PRO_5040990053" description="Chitin-binding type-2 domain-containing protein" evidence="2">
    <location>
        <begin position="28"/>
        <end position="531"/>
    </location>
</feature>
<feature type="region of interest" description="Disordered" evidence="1">
    <location>
        <begin position="341"/>
        <end position="360"/>
    </location>
</feature>
<dbReference type="EMBL" id="JANBOH010000100">
    <property type="protein sequence ID" value="KAJ1645535.1"/>
    <property type="molecule type" value="Genomic_DNA"/>
</dbReference>
<keyword evidence="2" id="KW-0732">Signal</keyword>
<evidence type="ECO:0000256" key="2">
    <source>
        <dbReference type="SAM" id="SignalP"/>
    </source>
</evidence>
<feature type="region of interest" description="Disordered" evidence="1">
    <location>
        <begin position="314"/>
        <end position="333"/>
    </location>
</feature>
<organism evidence="3 4">
    <name type="scientific">Coemansia asiatica</name>
    <dbReference type="NCBI Taxonomy" id="1052880"/>
    <lineage>
        <taxon>Eukaryota</taxon>
        <taxon>Fungi</taxon>
        <taxon>Fungi incertae sedis</taxon>
        <taxon>Zoopagomycota</taxon>
        <taxon>Kickxellomycotina</taxon>
        <taxon>Kickxellomycetes</taxon>
        <taxon>Kickxellales</taxon>
        <taxon>Kickxellaceae</taxon>
        <taxon>Coemansia</taxon>
    </lineage>
</organism>
<sequence>MIISIKKFNFCISVAALLAANVDLANAQTCSAGSYRCGLPSGQGAVFYQCDVGGTEVQKTCAPGTVCYSQGNTILCSYPVNTSGSQQPASDQLAAGAPCSFSSPFDEYTCPGPSGQYDYYLRCLSGNFVHFPCPPGTACIKNQGQNMFCGWKGQAGSSDVPAASAANATFPAISIIASSSIAFEVPSMPPMASSDEFSITSASSSEATEDISTSSLLWGETTSTDSGFGIGSESATALTSLSSLASSSAFSSSLGGLWSDDPFVSPSSSSGFLISMSIGIEESSTFGGSFTISSGTISVSDTSEIAVGSTISGIAESTGGETSPEVAATATSASEPAAASASSAVNSASPELTASSHGSGLTGPMISSGLEMLLNNGVQLPITLPNIDLPPIDLATVHLPDMTFDGIALTAIPLPSVTVPAFNPASLTKFSYIQELMSKAGITFDDLAKLPLQDLQKLDLSHLDLNNLDINAIMSVVNVNRVSFPSSNMIPTPIIELVSTKATDPALQTTTLDADGIDALLGLSIMTYSTA</sequence>
<keyword evidence="4" id="KW-1185">Reference proteome</keyword>
<name>A0A9W7XM32_9FUNG</name>
<evidence type="ECO:0000313" key="3">
    <source>
        <dbReference type="EMBL" id="KAJ1645535.1"/>
    </source>
</evidence>
<feature type="compositionally biased region" description="Low complexity" evidence="1">
    <location>
        <begin position="341"/>
        <end position="350"/>
    </location>
</feature>
<evidence type="ECO:0000313" key="4">
    <source>
        <dbReference type="Proteomes" id="UP001145021"/>
    </source>
</evidence>
<dbReference type="AlphaFoldDB" id="A0A9W7XM32"/>
<feature type="signal peptide" evidence="2">
    <location>
        <begin position="1"/>
        <end position="27"/>
    </location>
</feature>
<gene>
    <name evidence="3" type="ORF">LPJ64_002875</name>
</gene>